<feature type="signal peptide" evidence="1">
    <location>
        <begin position="1"/>
        <end position="21"/>
    </location>
</feature>
<protein>
    <submittedName>
        <fullName evidence="3">PQQ-dependent sugar dehydrogenase</fullName>
        <ecNumber evidence="3">1.1.5.-</ecNumber>
    </submittedName>
</protein>
<reference evidence="3 4" key="1">
    <citation type="submission" date="2024-02" db="EMBL/GenBank/DDBJ databases">
        <title>Genome analysis and characterization of Microbaculum marinisediminis sp. nov., isolated from marine sediment.</title>
        <authorList>
            <person name="Du Z.-J."/>
            <person name="Ye Y.-Q."/>
            <person name="Zhang Z.-R."/>
            <person name="Yuan S.-M."/>
            <person name="Zhang X.-Y."/>
        </authorList>
    </citation>
    <scope>NUCLEOTIDE SEQUENCE [LARGE SCALE GENOMIC DNA]</scope>
    <source>
        <strain evidence="3 4">SDUM1044001</strain>
    </source>
</reference>
<dbReference type="InterPro" id="IPR011042">
    <property type="entry name" value="6-blade_b-propeller_TolB-like"/>
</dbReference>
<dbReference type="Pfam" id="PF07995">
    <property type="entry name" value="GSDH"/>
    <property type="match status" value="1"/>
</dbReference>
<dbReference type="InterPro" id="IPR011041">
    <property type="entry name" value="Quinoprot_gluc/sorb_DH_b-prop"/>
</dbReference>
<proteinExistence type="predicted"/>
<feature type="chain" id="PRO_5043567030" evidence="1">
    <location>
        <begin position="22"/>
        <end position="380"/>
    </location>
</feature>
<dbReference type="AlphaFoldDB" id="A0AAW9RVW2"/>
<sequence>MNRVIAALAGLGLAASTVQLAAADEVTVESSAGPLHVETVAEGLDHPWSLAFLPDGAMLVTERPGPVRLVSADGELSEPLAGAPRTREWGQGGMLDVVLDPDFESNGTVYMSFAEIDGGVAGTAVARAQLVRDGAAARLDNTQVIFRMNRKTSTTRHFGSRLVFAPDGTLFVTVGERGAMDRAQDPNDHAGSVIRINPDGSVPADNPFVQGGGLPEIWSIGHRNPQGAALNPETGELWTVAHGARGGDEINIPKAGRNYGWPEISYGTHYSGARIGVGTSKEGMEQPVHYWDPSIAPSGMAFYTGDAFPEWQGDVFVGALKLQYLARLDLEGEEVVGEEKLLTGLGERIRDVREGPDGYLYVLTDADDGRILRIRPAVTD</sequence>
<evidence type="ECO:0000259" key="2">
    <source>
        <dbReference type="Pfam" id="PF07995"/>
    </source>
</evidence>
<feature type="domain" description="Glucose/Sorbosone dehydrogenase" evidence="2">
    <location>
        <begin position="44"/>
        <end position="373"/>
    </location>
</feature>
<organism evidence="3 4">
    <name type="scientific">Microbaculum marinum</name>
    <dbReference type="NCBI Taxonomy" id="1764581"/>
    <lineage>
        <taxon>Bacteria</taxon>
        <taxon>Pseudomonadati</taxon>
        <taxon>Pseudomonadota</taxon>
        <taxon>Alphaproteobacteria</taxon>
        <taxon>Hyphomicrobiales</taxon>
        <taxon>Tepidamorphaceae</taxon>
        <taxon>Microbaculum</taxon>
    </lineage>
</organism>
<evidence type="ECO:0000313" key="3">
    <source>
        <dbReference type="EMBL" id="MEJ8572148.1"/>
    </source>
</evidence>
<keyword evidence="3" id="KW-0560">Oxidoreductase</keyword>
<evidence type="ECO:0000313" key="4">
    <source>
        <dbReference type="Proteomes" id="UP001378188"/>
    </source>
</evidence>
<accession>A0AAW9RVW2</accession>
<gene>
    <name evidence="3" type="ORF">V3328_11730</name>
</gene>
<name>A0AAW9RVW2_9HYPH</name>
<keyword evidence="4" id="KW-1185">Reference proteome</keyword>
<dbReference type="InterPro" id="IPR012938">
    <property type="entry name" value="Glc/Sorbosone_DH"/>
</dbReference>
<dbReference type="Gene3D" id="2.120.10.30">
    <property type="entry name" value="TolB, C-terminal domain"/>
    <property type="match status" value="1"/>
</dbReference>
<dbReference type="EMBL" id="JAZHOF010000004">
    <property type="protein sequence ID" value="MEJ8572148.1"/>
    <property type="molecule type" value="Genomic_DNA"/>
</dbReference>
<comment type="caution">
    <text evidence="3">The sequence shown here is derived from an EMBL/GenBank/DDBJ whole genome shotgun (WGS) entry which is preliminary data.</text>
</comment>
<dbReference type="RefSeq" id="WP_340329843.1">
    <property type="nucleotide sequence ID" value="NZ_JAZHOF010000004.1"/>
</dbReference>
<dbReference type="SUPFAM" id="SSF50952">
    <property type="entry name" value="Soluble quinoprotein glucose dehydrogenase"/>
    <property type="match status" value="1"/>
</dbReference>
<dbReference type="Proteomes" id="UP001378188">
    <property type="component" value="Unassembled WGS sequence"/>
</dbReference>
<evidence type="ECO:0000256" key="1">
    <source>
        <dbReference type="SAM" id="SignalP"/>
    </source>
</evidence>
<dbReference type="GO" id="GO:0016491">
    <property type="term" value="F:oxidoreductase activity"/>
    <property type="evidence" value="ECO:0007669"/>
    <property type="project" value="UniProtKB-KW"/>
</dbReference>
<keyword evidence="1" id="KW-0732">Signal</keyword>
<dbReference type="PANTHER" id="PTHR19328">
    <property type="entry name" value="HEDGEHOG-INTERACTING PROTEIN"/>
    <property type="match status" value="1"/>
</dbReference>
<dbReference type="EC" id="1.1.5.-" evidence="3"/>
<dbReference type="PANTHER" id="PTHR19328:SF75">
    <property type="entry name" value="ALDOSE SUGAR DEHYDROGENASE YLII"/>
    <property type="match status" value="1"/>
</dbReference>